<sequence length="54" mass="6018">MSKLHPRGTSQFVCPFCEQTFDQSRAACDNCDSTVVVSLESRSVYDTILPMCGR</sequence>
<keyword evidence="2" id="KW-1185">Reference proteome</keyword>
<dbReference type="RefSeq" id="WP_160163353.1">
    <property type="nucleotide sequence ID" value="NZ_BAABDY010000004.1"/>
</dbReference>
<name>A0ABU2F2Z9_HALAR</name>
<evidence type="ECO:0000313" key="2">
    <source>
        <dbReference type="Proteomes" id="UP001248536"/>
    </source>
</evidence>
<organism evidence="1 2">
    <name type="scientific">Haloarcula argentinensis</name>
    <dbReference type="NCBI Taxonomy" id="43776"/>
    <lineage>
        <taxon>Archaea</taxon>
        <taxon>Methanobacteriati</taxon>
        <taxon>Methanobacteriota</taxon>
        <taxon>Stenosarchaea group</taxon>
        <taxon>Halobacteria</taxon>
        <taxon>Halobacteriales</taxon>
        <taxon>Haloarculaceae</taxon>
        <taxon>Haloarcula</taxon>
    </lineage>
</organism>
<gene>
    <name evidence="1" type="ORF">NC662_14615</name>
</gene>
<dbReference type="Proteomes" id="UP001248536">
    <property type="component" value="Unassembled WGS sequence"/>
</dbReference>
<dbReference type="EMBL" id="JAMQCP010000002">
    <property type="protein sequence ID" value="MDS0254945.1"/>
    <property type="molecule type" value="Genomic_DNA"/>
</dbReference>
<comment type="caution">
    <text evidence="1">The sequence shown here is derived from an EMBL/GenBank/DDBJ whole genome shotgun (WGS) entry which is preliminary data.</text>
</comment>
<evidence type="ECO:0008006" key="3">
    <source>
        <dbReference type="Google" id="ProtNLM"/>
    </source>
</evidence>
<accession>A0ABU2F2Z9</accession>
<reference evidence="1 2" key="1">
    <citation type="submission" date="2022-06" db="EMBL/GenBank/DDBJ databases">
        <title>Haloarcula sp. a new haloarchaeum isolate from saline soil.</title>
        <authorList>
            <person name="Strakova D."/>
            <person name="Galisteo C."/>
            <person name="Sanchez-Porro C."/>
            <person name="Ventosa A."/>
        </authorList>
    </citation>
    <scope>NUCLEOTIDE SEQUENCE [LARGE SCALE GENOMIC DNA]</scope>
    <source>
        <strain evidence="1 2">JCM 15760</strain>
    </source>
</reference>
<protein>
    <recommendedName>
        <fullName evidence="3">Small CPxCG-related zinc finger protein</fullName>
    </recommendedName>
</protein>
<proteinExistence type="predicted"/>
<evidence type="ECO:0000313" key="1">
    <source>
        <dbReference type="EMBL" id="MDS0254945.1"/>
    </source>
</evidence>